<dbReference type="Pfam" id="PF16093">
    <property type="entry name" value="PAC4"/>
    <property type="match status" value="1"/>
</dbReference>
<dbReference type="Proteomes" id="UP000290189">
    <property type="component" value="Unassembled WGS sequence"/>
</dbReference>
<dbReference type="OrthoDB" id="368507at2759"/>
<dbReference type="Proteomes" id="UP000039324">
    <property type="component" value="Unassembled WGS sequence"/>
</dbReference>
<keyword evidence="3" id="KW-1185">Reference proteome</keyword>
<gene>
    <name evidence="1" type="ORF">PBRA_002056</name>
    <name evidence="2" type="ORF">PLBR_LOCUS480</name>
</gene>
<evidence type="ECO:0000313" key="4">
    <source>
        <dbReference type="Proteomes" id="UP000290189"/>
    </source>
</evidence>
<protein>
    <recommendedName>
        <fullName evidence="5">Proteasome assembly chaperone 3</fullName>
    </recommendedName>
</protein>
<organism evidence="1 3">
    <name type="scientific">Plasmodiophora brassicae</name>
    <name type="common">Clubroot disease agent</name>
    <dbReference type="NCBI Taxonomy" id="37360"/>
    <lineage>
        <taxon>Eukaryota</taxon>
        <taxon>Sar</taxon>
        <taxon>Rhizaria</taxon>
        <taxon>Endomyxa</taxon>
        <taxon>Phytomyxea</taxon>
        <taxon>Plasmodiophorida</taxon>
        <taxon>Plasmodiophoridae</taxon>
        <taxon>Plasmodiophora</taxon>
    </lineage>
</organism>
<dbReference type="EMBL" id="OVEO01000001">
    <property type="protein sequence ID" value="SPQ93265.1"/>
    <property type="molecule type" value="Genomic_DNA"/>
</dbReference>
<geneLocation type="mitochondrion" evidence="2"/>
<dbReference type="EMBL" id="CDSF01000112">
    <property type="protein sequence ID" value="CEP01450.1"/>
    <property type="molecule type" value="Genomic_DNA"/>
</dbReference>
<name>A0A0G4J1J1_PLABS</name>
<proteinExistence type="predicted"/>
<accession>A0A0G4J1J1</accession>
<dbReference type="GO" id="GO:0043248">
    <property type="term" value="P:proteasome assembly"/>
    <property type="evidence" value="ECO:0007669"/>
    <property type="project" value="InterPro"/>
</dbReference>
<reference evidence="2 4" key="2">
    <citation type="submission" date="2018-03" db="EMBL/GenBank/DDBJ databases">
        <authorList>
            <person name="Fogelqvist J."/>
        </authorList>
    </citation>
    <scope>NUCLEOTIDE SEQUENCE [LARGE SCALE GENOMIC DNA]</scope>
</reference>
<dbReference type="PANTHER" id="PTHR33559:SF1">
    <property type="entry name" value="PROTEASOME ASSEMBLY CHAPERONE 4"/>
    <property type="match status" value="1"/>
</dbReference>
<dbReference type="PANTHER" id="PTHR33559">
    <property type="entry name" value="PROTEASOME ASSEMBLY CHAPERONE 4"/>
    <property type="match status" value="1"/>
</dbReference>
<evidence type="ECO:0000313" key="1">
    <source>
        <dbReference type="EMBL" id="CEP01450.1"/>
    </source>
</evidence>
<evidence type="ECO:0008006" key="5">
    <source>
        <dbReference type="Google" id="ProtNLM"/>
    </source>
</evidence>
<sequence>MAAIVDGGRRDLEVRSTDAVYESASGQVPVQFQIVTMRRTVYAYVGLKPGDLKDLSMATRTPYSDVPAHTQLVSNGDDNLERSSLCRRLAIKTGRRVMLSYNLPSTDTFIAAWVERQLVQCLVNNNEGERPET</sequence>
<dbReference type="AlphaFoldDB" id="A0A0G4J1J1"/>
<evidence type="ECO:0000313" key="3">
    <source>
        <dbReference type="Proteomes" id="UP000039324"/>
    </source>
</evidence>
<dbReference type="InterPro" id="IPR032157">
    <property type="entry name" value="PAC4"/>
</dbReference>
<keyword evidence="2" id="KW-0496">Mitochondrion</keyword>
<reference evidence="1 3" key="1">
    <citation type="submission" date="2015-02" db="EMBL/GenBank/DDBJ databases">
        <authorList>
            <person name="Chooi Y.-H."/>
        </authorList>
    </citation>
    <scope>NUCLEOTIDE SEQUENCE [LARGE SCALE GENOMIC DNA]</scope>
    <source>
        <strain evidence="1">E3</strain>
    </source>
</reference>
<evidence type="ECO:0000313" key="2">
    <source>
        <dbReference type="EMBL" id="SPQ93265.1"/>
    </source>
</evidence>